<evidence type="ECO:0000256" key="1">
    <source>
        <dbReference type="SAM" id="Coils"/>
    </source>
</evidence>
<reference evidence="3" key="1">
    <citation type="submission" date="2023-02" db="EMBL/GenBank/DDBJ databases">
        <title>Genome of toxic invasive species Heracleum sosnowskyi carries increased number of genes despite the absence of recent whole-genome duplications.</title>
        <authorList>
            <person name="Schelkunov M."/>
            <person name="Shtratnikova V."/>
            <person name="Makarenko M."/>
            <person name="Klepikova A."/>
            <person name="Omelchenko D."/>
            <person name="Novikova G."/>
            <person name="Obukhova E."/>
            <person name="Bogdanov V."/>
            <person name="Penin A."/>
            <person name="Logacheva M."/>
        </authorList>
    </citation>
    <scope>NUCLEOTIDE SEQUENCE</scope>
    <source>
        <strain evidence="3">Hsosn_3</strain>
        <tissue evidence="3">Leaf</tissue>
    </source>
</reference>
<evidence type="ECO:0000313" key="4">
    <source>
        <dbReference type="Proteomes" id="UP001237642"/>
    </source>
</evidence>
<evidence type="ECO:0000256" key="2">
    <source>
        <dbReference type="SAM" id="MobiDB-lite"/>
    </source>
</evidence>
<sequence>MANKGKAPTASKHEAVTQVPQNTNGTTEERSEFHTHKNSASLSVRKKSLKPGTATPRRSSRLQSLIQDLEVDASVEHIDLVESEMDDGTDLDKAERELEPFVEEAEPIPEGKSLEERVDQLVEDVEVLKNKVNSGNVSTKGSSSLNYKGLYIYTQKKIDALTKENVQLQNQLQLAQAKIDAYDNLKDDVLDKLKDVIVVSNMSKTTDAVVNLCNRVLDGFSVPSASNEPGHTLVTRSPSRDERRKRGNKQDK</sequence>
<evidence type="ECO:0000313" key="3">
    <source>
        <dbReference type="EMBL" id="KAK1352637.1"/>
    </source>
</evidence>
<feature type="compositionally biased region" description="Basic and acidic residues" evidence="2">
    <location>
        <begin position="238"/>
        <end position="252"/>
    </location>
</feature>
<comment type="caution">
    <text evidence="3">The sequence shown here is derived from an EMBL/GenBank/DDBJ whole genome shotgun (WGS) entry which is preliminary data.</text>
</comment>
<dbReference type="PANTHER" id="PTHR38936">
    <property type="entry name" value="TITIN-LIKE ISOFORM X2"/>
    <property type="match status" value="1"/>
</dbReference>
<gene>
    <name evidence="3" type="ORF">POM88_053068</name>
</gene>
<dbReference type="EMBL" id="JAUIZM010000015">
    <property type="protein sequence ID" value="KAK1352637.1"/>
    <property type="molecule type" value="Genomic_DNA"/>
</dbReference>
<feature type="coiled-coil region" evidence="1">
    <location>
        <begin position="158"/>
        <end position="185"/>
    </location>
</feature>
<name>A0AAD8LXY0_9APIA</name>
<dbReference type="AlphaFoldDB" id="A0AAD8LXY0"/>
<reference evidence="3" key="2">
    <citation type="submission" date="2023-05" db="EMBL/GenBank/DDBJ databases">
        <authorList>
            <person name="Schelkunov M.I."/>
        </authorList>
    </citation>
    <scope>NUCLEOTIDE SEQUENCE</scope>
    <source>
        <strain evidence="3">Hsosn_3</strain>
        <tissue evidence="3">Leaf</tissue>
    </source>
</reference>
<accession>A0AAD8LXY0</accession>
<feature type="compositionally biased region" description="Polar residues" evidence="2">
    <location>
        <begin position="224"/>
        <end position="237"/>
    </location>
</feature>
<feature type="region of interest" description="Disordered" evidence="2">
    <location>
        <begin position="224"/>
        <end position="252"/>
    </location>
</feature>
<organism evidence="3 4">
    <name type="scientific">Heracleum sosnowskyi</name>
    <dbReference type="NCBI Taxonomy" id="360622"/>
    <lineage>
        <taxon>Eukaryota</taxon>
        <taxon>Viridiplantae</taxon>
        <taxon>Streptophyta</taxon>
        <taxon>Embryophyta</taxon>
        <taxon>Tracheophyta</taxon>
        <taxon>Spermatophyta</taxon>
        <taxon>Magnoliopsida</taxon>
        <taxon>eudicotyledons</taxon>
        <taxon>Gunneridae</taxon>
        <taxon>Pentapetalae</taxon>
        <taxon>asterids</taxon>
        <taxon>campanulids</taxon>
        <taxon>Apiales</taxon>
        <taxon>Apiaceae</taxon>
        <taxon>Apioideae</taxon>
        <taxon>apioid superclade</taxon>
        <taxon>Tordylieae</taxon>
        <taxon>Tordyliinae</taxon>
        <taxon>Heracleum</taxon>
    </lineage>
</organism>
<dbReference type="PANTHER" id="PTHR38936:SF1">
    <property type="entry name" value="DUF641 DOMAIN-CONTAINING PROTEIN"/>
    <property type="match status" value="1"/>
</dbReference>
<protein>
    <submittedName>
        <fullName evidence="3">Uncharacterized protein</fullName>
    </submittedName>
</protein>
<keyword evidence="1" id="KW-0175">Coiled coil</keyword>
<dbReference type="Proteomes" id="UP001237642">
    <property type="component" value="Unassembled WGS sequence"/>
</dbReference>
<keyword evidence="4" id="KW-1185">Reference proteome</keyword>
<proteinExistence type="predicted"/>
<feature type="region of interest" description="Disordered" evidence="2">
    <location>
        <begin position="1"/>
        <end position="63"/>
    </location>
</feature>